<accession>A0A9Q3VJC1</accession>
<protein>
    <submittedName>
        <fullName evidence="2">Restriction endonuclease</fullName>
    </submittedName>
</protein>
<name>A0A9Q3VJC1_9ACTN</name>
<evidence type="ECO:0000313" key="2">
    <source>
        <dbReference type="EMBL" id="MCD9872792.1"/>
    </source>
</evidence>
<sequence>MTDTELVVGEELTRRELHRRFGGTPQGGIAPSSASRMVMLFTMDSSPASDYTGWGDDGTFHFMGQGARGNQTMTQGNRSLLRHQEDNRTLHVFHRLPNRPTGGAPLYRHLGRFRLDDETPYYSADAPDEDGTNRNVIIFRLRPIGAIADGGPQLPRTPATTVRIVELQPTYQSRHTSEIRPSRAHTEAQLVESYAAHLRASGRSLTQAQLTLAGETTPYRVDLLDSTENRLIEAKGSATRAAVREAIGKLLDFRRFFNPTPTLAVLLPSQPREDLLDLCASLCIEVVWPREDGGFVSTHD</sequence>
<evidence type="ECO:0000259" key="1">
    <source>
        <dbReference type="Pfam" id="PF26348"/>
    </source>
</evidence>
<dbReference type="GO" id="GO:0004519">
    <property type="term" value="F:endonuclease activity"/>
    <property type="evidence" value="ECO:0007669"/>
    <property type="project" value="UniProtKB-KW"/>
</dbReference>
<dbReference type="Pfam" id="PF26348">
    <property type="entry name" value="SRA_ScoMcrA"/>
    <property type="match status" value="1"/>
</dbReference>
<comment type="caution">
    <text evidence="2">The sequence shown here is derived from an EMBL/GenBank/DDBJ whole genome shotgun (WGS) entry which is preliminary data.</text>
</comment>
<keyword evidence="3" id="KW-1185">Reference proteome</keyword>
<keyword evidence="2" id="KW-0378">Hydrolase</keyword>
<proteinExistence type="predicted"/>
<dbReference type="RefSeq" id="WP_232646724.1">
    <property type="nucleotide sequence ID" value="NZ_JAJSBI010000001.1"/>
</dbReference>
<keyword evidence="2" id="KW-0255">Endonuclease</keyword>
<gene>
    <name evidence="2" type="ORF">LJ657_03745</name>
</gene>
<keyword evidence="2" id="KW-0540">Nuclease</keyword>
<feature type="domain" description="ScoMcrA-like SRA" evidence="1">
    <location>
        <begin position="9"/>
        <end position="148"/>
    </location>
</feature>
<dbReference type="EMBL" id="JAJSBI010000001">
    <property type="protein sequence ID" value="MCD9872792.1"/>
    <property type="molecule type" value="Genomic_DNA"/>
</dbReference>
<organism evidence="2 3">
    <name type="scientific">Streptomyces guryensis</name>
    <dbReference type="NCBI Taxonomy" id="2886947"/>
    <lineage>
        <taxon>Bacteria</taxon>
        <taxon>Bacillati</taxon>
        <taxon>Actinomycetota</taxon>
        <taxon>Actinomycetes</taxon>
        <taxon>Kitasatosporales</taxon>
        <taxon>Streptomycetaceae</taxon>
        <taxon>Streptomyces</taxon>
    </lineage>
</organism>
<dbReference type="InterPro" id="IPR058712">
    <property type="entry name" value="SRA_ScoMcrA"/>
</dbReference>
<dbReference type="Proteomes" id="UP001108029">
    <property type="component" value="Unassembled WGS sequence"/>
</dbReference>
<dbReference type="AlphaFoldDB" id="A0A9Q3VJC1"/>
<evidence type="ECO:0000313" key="3">
    <source>
        <dbReference type="Proteomes" id="UP001108029"/>
    </source>
</evidence>
<reference evidence="2" key="1">
    <citation type="submission" date="2021-12" db="EMBL/GenBank/DDBJ databases">
        <authorList>
            <person name="Lee J.-H."/>
            <person name="Kim S.-B."/>
        </authorList>
    </citation>
    <scope>NUCLEOTIDE SEQUENCE</scope>
    <source>
        <strain evidence="2">NR30</strain>
    </source>
</reference>